<feature type="compositionally biased region" description="Low complexity" evidence="2">
    <location>
        <begin position="339"/>
        <end position="353"/>
    </location>
</feature>
<comment type="caution">
    <text evidence="4">The sequence shown here is derived from an EMBL/GenBank/DDBJ whole genome shotgun (WGS) entry which is preliminary data.</text>
</comment>
<dbReference type="InterPro" id="IPR004148">
    <property type="entry name" value="BAR_dom"/>
</dbReference>
<protein>
    <recommendedName>
        <fullName evidence="3">BAR domain-containing protein</fullName>
    </recommendedName>
</protein>
<feature type="coiled-coil region" evidence="1">
    <location>
        <begin position="138"/>
        <end position="175"/>
    </location>
</feature>
<dbReference type="InterPro" id="IPR027267">
    <property type="entry name" value="AH/BAR_dom_sf"/>
</dbReference>
<dbReference type="Proteomes" id="UP001438707">
    <property type="component" value="Unassembled WGS sequence"/>
</dbReference>
<gene>
    <name evidence="4" type="ORF">WJX74_008629</name>
</gene>
<accession>A0AAW1QNE5</accession>
<evidence type="ECO:0000256" key="2">
    <source>
        <dbReference type="SAM" id="MobiDB-lite"/>
    </source>
</evidence>
<evidence type="ECO:0000256" key="1">
    <source>
        <dbReference type="SAM" id="Coils"/>
    </source>
</evidence>
<feature type="compositionally biased region" description="Polar residues" evidence="2">
    <location>
        <begin position="361"/>
        <end position="373"/>
    </location>
</feature>
<dbReference type="GO" id="GO:0005737">
    <property type="term" value="C:cytoplasm"/>
    <property type="evidence" value="ECO:0007669"/>
    <property type="project" value="InterPro"/>
</dbReference>
<dbReference type="Gene3D" id="1.20.1270.60">
    <property type="entry name" value="Arfaptin homology (AH) domain/BAR domain"/>
    <property type="match status" value="1"/>
</dbReference>
<evidence type="ECO:0000259" key="3">
    <source>
        <dbReference type="Pfam" id="PF03114"/>
    </source>
</evidence>
<dbReference type="EMBL" id="JALJOS010000029">
    <property type="protein sequence ID" value="KAK9822955.1"/>
    <property type="molecule type" value="Genomic_DNA"/>
</dbReference>
<feature type="compositionally biased region" description="Low complexity" evidence="2">
    <location>
        <begin position="374"/>
        <end position="396"/>
    </location>
</feature>
<feature type="domain" description="BAR" evidence="3">
    <location>
        <begin position="126"/>
        <end position="251"/>
    </location>
</feature>
<name>A0AAW1QNE5_9CHLO</name>
<feature type="compositionally biased region" description="Low complexity" evidence="2">
    <location>
        <begin position="469"/>
        <end position="494"/>
    </location>
</feature>
<evidence type="ECO:0000313" key="4">
    <source>
        <dbReference type="EMBL" id="KAK9822955.1"/>
    </source>
</evidence>
<proteinExistence type="predicted"/>
<evidence type="ECO:0000313" key="5">
    <source>
        <dbReference type="Proteomes" id="UP001438707"/>
    </source>
</evidence>
<feature type="compositionally biased region" description="Low complexity" evidence="2">
    <location>
        <begin position="444"/>
        <end position="461"/>
    </location>
</feature>
<reference evidence="4 5" key="1">
    <citation type="journal article" date="2024" name="Nat. Commun.">
        <title>Phylogenomics reveals the evolutionary origins of lichenization in chlorophyte algae.</title>
        <authorList>
            <person name="Puginier C."/>
            <person name="Libourel C."/>
            <person name="Otte J."/>
            <person name="Skaloud P."/>
            <person name="Haon M."/>
            <person name="Grisel S."/>
            <person name="Petersen M."/>
            <person name="Berrin J.G."/>
            <person name="Delaux P.M."/>
            <person name="Dal Grande F."/>
            <person name="Keller J."/>
        </authorList>
    </citation>
    <scope>NUCLEOTIDE SEQUENCE [LARGE SCALE GENOMIC DNA]</scope>
    <source>
        <strain evidence="4 5">SAG 2145</strain>
    </source>
</reference>
<organism evidence="4 5">
    <name type="scientific">Apatococcus lobatus</name>
    <dbReference type="NCBI Taxonomy" id="904363"/>
    <lineage>
        <taxon>Eukaryota</taxon>
        <taxon>Viridiplantae</taxon>
        <taxon>Chlorophyta</taxon>
        <taxon>core chlorophytes</taxon>
        <taxon>Trebouxiophyceae</taxon>
        <taxon>Chlorellales</taxon>
        <taxon>Chlorellaceae</taxon>
        <taxon>Apatococcus</taxon>
    </lineage>
</organism>
<feature type="region of interest" description="Disordered" evidence="2">
    <location>
        <begin position="293"/>
        <end position="501"/>
    </location>
</feature>
<dbReference type="Pfam" id="PF03114">
    <property type="entry name" value="BAR"/>
    <property type="match status" value="1"/>
</dbReference>
<keyword evidence="1" id="KW-0175">Coiled coil</keyword>
<feature type="region of interest" description="Disordered" evidence="2">
    <location>
        <begin position="247"/>
        <end position="276"/>
    </location>
</feature>
<sequence length="501" mass="54209">MTTLLQGRFSRMREMVRQKAGIALPGSSGEITPTANQRCAKMFEEATAFHTRIVACHKYAVMQRDGAAGFFTSAHQALTANAPQLWDLDHETGHPTAIGTAYGPPPGQTDSSISGLVELNGVAQRVVTRMDEDVILPMDKWQKEYATMKIKLDKLETLRLDFDSSRRRYTDLENKLSGTTKPDLATELQNKLSTKDSKVQGKRSNYMSHEQQLHAELSALLQNSTQLWGQITASLAIMSEGLRDAHNILQKTPPPSGLPPSGGVPAYPTPLDQGLYKNQYGVAPETQFDPQFASHRHPAQMSPAEQEEFYQEQARRREQRTQHVHHYHNDGPGPPQQRPPQQQQQQPQAGPSPFDEGTGGLNRNTGPNYNGPQSSGPPQSHHNGPPQPPQQQQSGNFYPPPKQQSGGADLYPPPSSGGSGRPNIPEWGPGPAGVQESKRPSSDYPSPGNAYSSGPGPNSGSQGDFNRASGPPGSSPGSGYQGSSQGGSQSSTPGMYPTVSR</sequence>
<dbReference type="SUPFAM" id="SSF103657">
    <property type="entry name" value="BAR/IMD domain-like"/>
    <property type="match status" value="1"/>
</dbReference>
<keyword evidence="5" id="KW-1185">Reference proteome</keyword>
<dbReference type="AlphaFoldDB" id="A0AAW1QNE5"/>